<evidence type="ECO:0000313" key="2">
    <source>
        <dbReference type="Proteomes" id="UP000578531"/>
    </source>
</evidence>
<organism evidence="1 2">
    <name type="scientific">Letharia columbiana</name>
    <dbReference type="NCBI Taxonomy" id="112416"/>
    <lineage>
        <taxon>Eukaryota</taxon>
        <taxon>Fungi</taxon>
        <taxon>Dikarya</taxon>
        <taxon>Ascomycota</taxon>
        <taxon>Pezizomycotina</taxon>
        <taxon>Lecanoromycetes</taxon>
        <taxon>OSLEUM clade</taxon>
        <taxon>Lecanoromycetidae</taxon>
        <taxon>Lecanorales</taxon>
        <taxon>Lecanorineae</taxon>
        <taxon>Parmeliaceae</taxon>
        <taxon>Letharia</taxon>
    </lineage>
</organism>
<keyword evidence="2" id="KW-1185">Reference proteome</keyword>
<protein>
    <submittedName>
        <fullName evidence="1">Uncharacterized protein</fullName>
    </submittedName>
</protein>
<proteinExistence type="predicted"/>
<evidence type="ECO:0000313" key="1">
    <source>
        <dbReference type="EMBL" id="KAF6234187.1"/>
    </source>
</evidence>
<dbReference type="AlphaFoldDB" id="A0A8H6FT06"/>
<dbReference type="GeneID" id="59289263"/>
<reference evidence="1 2" key="1">
    <citation type="journal article" date="2020" name="Genomics">
        <title>Complete, high-quality genomes from long-read metagenomic sequencing of two wolf lichen thalli reveals enigmatic genome architecture.</title>
        <authorList>
            <person name="McKenzie S.K."/>
            <person name="Walston R.F."/>
            <person name="Allen J.L."/>
        </authorList>
    </citation>
    <scope>NUCLEOTIDE SEQUENCE [LARGE SCALE GENOMIC DNA]</scope>
    <source>
        <strain evidence="1">WasteWater2</strain>
    </source>
</reference>
<name>A0A8H6FT06_9LECA</name>
<sequence length="163" mass="18139">MSYRAKSRQRHRICPLSSRKSFTKQTLSSGKNVTGNLIDVEADRGTPYDISQPEREALKSFSQPSTNGPYVSRKVVTEAIVEHNKPGRLPPPEETAAIEQTGEILKRGSVHLDVVINAFLDLDTVFPSRATAQQRHIQMGFSRSLWPLPTMNGGVDHRSNAED</sequence>
<dbReference type="EMBL" id="JACCJC010000032">
    <property type="protein sequence ID" value="KAF6234187.1"/>
    <property type="molecule type" value="Genomic_DNA"/>
</dbReference>
<dbReference type="Proteomes" id="UP000578531">
    <property type="component" value="Unassembled WGS sequence"/>
</dbReference>
<gene>
    <name evidence="1" type="ORF">HO173_007607</name>
</gene>
<dbReference type="RefSeq" id="XP_037163588.1">
    <property type="nucleotide sequence ID" value="XM_037309509.1"/>
</dbReference>
<accession>A0A8H6FT06</accession>
<comment type="caution">
    <text evidence="1">The sequence shown here is derived from an EMBL/GenBank/DDBJ whole genome shotgun (WGS) entry which is preliminary data.</text>
</comment>